<keyword evidence="3 5" id="KW-0346">Stress response</keyword>
<feature type="domain" description="HTH deoR-type" evidence="7">
    <location>
        <begin position="26"/>
        <end position="59"/>
    </location>
</feature>
<organism evidence="8 9">
    <name type="scientific">Gemella sanguinis</name>
    <dbReference type="NCBI Taxonomy" id="84135"/>
    <lineage>
        <taxon>Bacteria</taxon>
        <taxon>Bacillati</taxon>
        <taxon>Bacillota</taxon>
        <taxon>Bacilli</taxon>
        <taxon>Bacillales</taxon>
        <taxon>Gemellaceae</taxon>
        <taxon>Gemella</taxon>
    </lineage>
</organism>
<sequence length="339" mass="38359">MNMLIDRQVLILQSIVENFITTNQPVGSKQLAQSIDFSSATIRNDMSKLEKEGLIKKTHISSGRVPSEKGYRYYVDYIKKDYELTSSESEKLKELMSDKYVSEDNYLEKNAIVLSDLTDCTAVILAPTKADRRINKVEVILLSSRSILVILVTNIGEVFQQNYKLDADFTADDIAEVNKLLQTYFYDVDMATAHVIIHGELEKYLKTKVNNYDMIVVALNRLLQNKIKKTVALGGKYNLLKQPDIDNVEKLKEVVSLLEDDKIVELLDHNVEVTDSDTCIKIGKELELENIADLSLVSSKYNTSKGQGVIAVFGPKRMDYSKIMTLIGCVRDNLNNNLK</sequence>
<dbReference type="PIRSF" id="PIRSF005485">
    <property type="entry name" value="HrcA"/>
    <property type="match status" value="1"/>
</dbReference>
<keyword evidence="4 5" id="KW-0804">Transcription</keyword>
<proteinExistence type="inferred from homology"/>
<evidence type="ECO:0000256" key="5">
    <source>
        <dbReference type="HAMAP-Rule" id="MF_00081"/>
    </source>
</evidence>
<dbReference type="Proteomes" id="UP000427636">
    <property type="component" value="Chromosome"/>
</dbReference>
<comment type="similarity">
    <text evidence="5">Belongs to the HrcA family.</text>
</comment>
<dbReference type="InterPro" id="IPR023120">
    <property type="entry name" value="WHTH_transcript_rep_HrcA_IDD"/>
</dbReference>
<evidence type="ECO:0000256" key="1">
    <source>
        <dbReference type="ARBA" id="ARBA00022491"/>
    </source>
</evidence>
<dbReference type="Pfam" id="PF01628">
    <property type="entry name" value="HrcA"/>
    <property type="match status" value="1"/>
</dbReference>
<dbReference type="SUPFAM" id="SSF55781">
    <property type="entry name" value="GAF domain-like"/>
    <property type="match status" value="1"/>
</dbReference>
<dbReference type="InterPro" id="IPR021153">
    <property type="entry name" value="HrcA_C"/>
</dbReference>
<gene>
    <name evidence="5 8" type="primary">hrcA</name>
    <name evidence="8" type="ORF">FOC50_06405</name>
</gene>
<dbReference type="Gene3D" id="3.30.450.40">
    <property type="match status" value="1"/>
</dbReference>
<dbReference type="EMBL" id="CP046313">
    <property type="protein sequence ID" value="QGS08363.1"/>
    <property type="molecule type" value="Genomic_DNA"/>
</dbReference>
<keyword evidence="9" id="KW-1185">Reference proteome</keyword>
<dbReference type="PANTHER" id="PTHR34824">
    <property type="entry name" value="HEAT-INDUCIBLE TRANSCRIPTION REPRESSOR HRCA"/>
    <property type="match status" value="1"/>
</dbReference>
<dbReference type="InterPro" id="IPR029016">
    <property type="entry name" value="GAF-like_dom_sf"/>
</dbReference>
<dbReference type="NCBIfam" id="TIGR00331">
    <property type="entry name" value="hrcA"/>
    <property type="match status" value="1"/>
</dbReference>
<dbReference type="InterPro" id="IPR036390">
    <property type="entry name" value="WH_DNA-bd_sf"/>
</dbReference>
<protein>
    <recommendedName>
        <fullName evidence="5">Heat-inducible transcription repressor HrcA</fullName>
    </recommendedName>
</protein>
<dbReference type="InterPro" id="IPR001034">
    <property type="entry name" value="DeoR_HTH"/>
</dbReference>
<evidence type="ECO:0000256" key="4">
    <source>
        <dbReference type="ARBA" id="ARBA00023163"/>
    </source>
</evidence>
<dbReference type="PANTHER" id="PTHR34824:SF1">
    <property type="entry name" value="HEAT-INDUCIBLE TRANSCRIPTION REPRESSOR HRCA"/>
    <property type="match status" value="1"/>
</dbReference>
<keyword evidence="1 5" id="KW-0678">Repressor</keyword>
<feature type="domain" description="Heat-inducible transcription repressor HrcA C-terminal" evidence="6">
    <location>
        <begin position="105"/>
        <end position="324"/>
    </location>
</feature>
<evidence type="ECO:0000259" key="6">
    <source>
        <dbReference type="Pfam" id="PF01628"/>
    </source>
</evidence>
<dbReference type="Gene3D" id="3.30.390.60">
    <property type="entry name" value="Heat-inducible transcription repressor hrca homolog, domain 3"/>
    <property type="match status" value="1"/>
</dbReference>
<comment type="function">
    <text evidence="5">Negative regulator of class I heat shock genes (grpE-dnaK-dnaJ and groELS operons). Prevents heat-shock induction of these operons.</text>
</comment>
<name>A0ABX6FJI1_9BACL</name>
<dbReference type="InterPro" id="IPR036388">
    <property type="entry name" value="WH-like_DNA-bd_sf"/>
</dbReference>
<evidence type="ECO:0000313" key="8">
    <source>
        <dbReference type="EMBL" id="QGS08363.1"/>
    </source>
</evidence>
<dbReference type="HAMAP" id="MF_00081">
    <property type="entry name" value="HrcA"/>
    <property type="match status" value="1"/>
</dbReference>
<keyword evidence="2 5" id="KW-0805">Transcription regulation</keyword>
<evidence type="ECO:0000313" key="9">
    <source>
        <dbReference type="Proteomes" id="UP000427636"/>
    </source>
</evidence>
<dbReference type="Pfam" id="PF08220">
    <property type="entry name" value="HTH_DeoR"/>
    <property type="match status" value="1"/>
</dbReference>
<dbReference type="InterPro" id="IPR002571">
    <property type="entry name" value="HrcA"/>
</dbReference>
<dbReference type="SUPFAM" id="SSF46785">
    <property type="entry name" value="Winged helix' DNA-binding domain"/>
    <property type="match status" value="1"/>
</dbReference>
<evidence type="ECO:0000256" key="3">
    <source>
        <dbReference type="ARBA" id="ARBA00023016"/>
    </source>
</evidence>
<evidence type="ECO:0000259" key="7">
    <source>
        <dbReference type="Pfam" id="PF08220"/>
    </source>
</evidence>
<reference evidence="8 9" key="1">
    <citation type="submission" date="2019-11" db="EMBL/GenBank/DDBJ databases">
        <title>FDA dAtabase for Regulatory Grade micrObial Sequences (FDA-ARGOS): Supporting development and validation of Infectious Disease Dx tests.</title>
        <authorList>
            <person name="Turner S."/>
            <person name="Byrd R."/>
            <person name="Tallon L."/>
            <person name="Sadzewicz L."/>
            <person name="Vavikolanu K."/>
            <person name="Mehta A."/>
            <person name="Aluvathingal J."/>
            <person name="Nadendla S."/>
            <person name="Myers T."/>
            <person name="Yan Y."/>
            <person name="Sichtig H."/>
        </authorList>
    </citation>
    <scope>NUCLEOTIDE SEQUENCE [LARGE SCALE GENOMIC DNA]</scope>
    <source>
        <strain evidence="8 9">FDAARGOS_742</strain>
    </source>
</reference>
<dbReference type="Gene3D" id="1.10.10.10">
    <property type="entry name" value="Winged helix-like DNA-binding domain superfamily/Winged helix DNA-binding domain"/>
    <property type="match status" value="1"/>
</dbReference>
<accession>A0ABX6FJI1</accession>
<evidence type="ECO:0000256" key="2">
    <source>
        <dbReference type="ARBA" id="ARBA00023015"/>
    </source>
</evidence>